<gene>
    <name evidence="2" type="ORF">HNQ40_001802</name>
</gene>
<dbReference type="InterPro" id="IPR052892">
    <property type="entry name" value="NA-targeting_endonuclease"/>
</dbReference>
<accession>A0A7X0H8D5</accession>
<dbReference type="SMART" id="SM00507">
    <property type="entry name" value="HNHc"/>
    <property type="match status" value="1"/>
</dbReference>
<proteinExistence type="predicted"/>
<comment type="caution">
    <text evidence="2">The sequence shown here is derived from an EMBL/GenBank/DDBJ whole genome shotgun (WGS) entry which is preliminary data.</text>
</comment>
<dbReference type="GO" id="GO:0004519">
    <property type="term" value="F:endonuclease activity"/>
    <property type="evidence" value="ECO:0007669"/>
    <property type="project" value="UniProtKB-KW"/>
</dbReference>
<keyword evidence="3" id="KW-1185">Reference proteome</keyword>
<keyword evidence="2" id="KW-0540">Nuclease</keyword>
<dbReference type="CDD" id="cd00085">
    <property type="entry name" value="HNHc"/>
    <property type="match status" value="1"/>
</dbReference>
<dbReference type="RefSeq" id="WP_184677543.1">
    <property type="nucleotide sequence ID" value="NZ_JACHGY010000001.1"/>
</dbReference>
<feature type="domain" description="HNH nuclease" evidence="1">
    <location>
        <begin position="107"/>
        <end position="160"/>
    </location>
</feature>
<evidence type="ECO:0000313" key="3">
    <source>
        <dbReference type="Proteomes" id="UP000541810"/>
    </source>
</evidence>
<dbReference type="AlphaFoldDB" id="A0A7X0H8D5"/>
<dbReference type="Pfam" id="PF14279">
    <property type="entry name" value="HNH_5"/>
    <property type="match status" value="1"/>
</dbReference>
<dbReference type="Gene3D" id="1.10.30.50">
    <property type="match status" value="1"/>
</dbReference>
<dbReference type="PANTHER" id="PTHR33877">
    <property type="entry name" value="SLL1193 PROTEIN"/>
    <property type="match status" value="1"/>
</dbReference>
<dbReference type="EMBL" id="JACHGY010000001">
    <property type="protein sequence ID" value="MBB6429996.1"/>
    <property type="molecule type" value="Genomic_DNA"/>
</dbReference>
<dbReference type="InterPro" id="IPR003615">
    <property type="entry name" value="HNH_nuc"/>
</dbReference>
<sequence length="213" mass="24236">MTGSPTALNSHVLVLNKLWMAIRVVDARKAFSMLVRDMAEVIRVDDGSYTGHGFADWAELSQARAEFEIHEDDPAYEYVQTVRMHLAVPKIIRLLGYDRLPEQGVKLNRRNIFARDHNRCQYCGKHFSTNELSLDHVIPRSQGGGASWANLVCCCVGCNSKKGGRTPEQARMPLIRKPVKPRRNPAISLRVGHDKYASWRNFLDNAYWSVELK</sequence>
<keyword evidence="2" id="KW-0255">Endonuclease</keyword>
<organism evidence="2 3">
    <name type="scientific">Algisphaera agarilytica</name>
    <dbReference type="NCBI Taxonomy" id="1385975"/>
    <lineage>
        <taxon>Bacteria</taxon>
        <taxon>Pseudomonadati</taxon>
        <taxon>Planctomycetota</taxon>
        <taxon>Phycisphaerae</taxon>
        <taxon>Phycisphaerales</taxon>
        <taxon>Phycisphaeraceae</taxon>
        <taxon>Algisphaera</taxon>
    </lineage>
</organism>
<reference evidence="2 3" key="1">
    <citation type="submission" date="2020-08" db="EMBL/GenBank/DDBJ databases">
        <title>Genomic Encyclopedia of Type Strains, Phase IV (KMG-IV): sequencing the most valuable type-strain genomes for metagenomic binning, comparative biology and taxonomic classification.</title>
        <authorList>
            <person name="Goeker M."/>
        </authorList>
    </citation>
    <scope>NUCLEOTIDE SEQUENCE [LARGE SCALE GENOMIC DNA]</scope>
    <source>
        <strain evidence="2 3">DSM 103725</strain>
    </source>
</reference>
<dbReference type="PANTHER" id="PTHR33877:SF2">
    <property type="entry name" value="OS07G0170200 PROTEIN"/>
    <property type="match status" value="1"/>
</dbReference>
<keyword evidence="2" id="KW-0378">Hydrolase</keyword>
<evidence type="ECO:0000313" key="2">
    <source>
        <dbReference type="EMBL" id="MBB6429996.1"/>
    </source>
</evidence>
<name>A0A7X0H8D5_9BACT</name>
<dbReference type="Proteomes" id="UP000541810">
    <property type="component" value="Unassembled WGS sequence"/>
</dbReference>
<dbReference type="InterPro" id="IPR029471">
    <property type="entry name" value="HNH_5"/>
</dbReference>
<evidence type="ECO:0000259" key="1">
    <source>
        <dbReference type="SMART" id="SM00507"/>
    </source>
</evidence>
<protein>
    <submittedName>
        <fullName evidence="2">5-methylcytosine-specific restriction endonuclease McrA</fullName>
    </submittedName>
</protein>